<comment type="caution">
    <text evidence="1">The sequence shown here is derived from an EMBL/GenBank/DDBJ whole genome shotgun (WGS) entry which is preliminary data.</text>
</comment>
<dbReference type="RefSeq" id="WP_187078477.1">
    <property type="nucleotide sequence ID" value="NZ_JACORT010000012.1"/>
</dbReference>
<gene>
    <name evidence="1" type="ORF">H8N03_22500</name>
</gene>
<dbReference type="AlphaFoldDB" id="A0A923MW32"/>
<keyword evidence="2" id="KW-1185">Reference proteome</keyword>
<accession>A0A923MW32</accession>
<dbReference type="PANTHER" id="PTHR30632">
    <property type="entry name" value="MOLYBDATE-BINDING PERIPLASMIC PROTEIN"/>
    <property type="match status" value="1"/>
</dbReference>
<dbReference type="Proteomes" id="UP000608513">
    <property type="component" value="Unassembled WGS sequence"/>
</dbReference>
<name>A0A923MW32_9BURK</name>
<dbReference type="EMBL" id="JACORT010000012">
    <property type="protein sequence ID" value="MBC5785729.1"/>
    <property type="molecule type" value="Genomic_DNA"/>
</dbReference>
<reference evidence="1" key="1">
    <citation type="submission" date="2020-08" db="EMBL/GenBank/DDBJ databases">
        <title>Ramlibacter sp. USB13 16S ribosomal RNA gene genome sequencing and assembly.</title>
        <authorList>
            <person name="Kang M."/>
        </authorList>
    </citation>
    <scope>NUCLEOTIDE SEQUENCE</scope>
    <source>
        <strain evidence="1">USB13</strain>
    </source>
</reference>
<evidence type="ECO:0000313" key="1">
    <source>
        <dbReference type="EMBL" id="MBC5785729.1"/>
    </source>
</evidence>
<evidence type="ECO:0000313" key="2">
    <source>
        <dbReference type="Proteomes" id="UP000608513"/>
    </source>
</evidence>
<dbReference type="SUPFAM" id="SSF53850">
    <property type="entry name" value="Periplasmic binding protein-like II"/>
    <property type="match status" value="1"/>
</dbReference>
<proteinExistence type="predicted"/>
<dbReference type="GO" id="GO:0030973">
    <property type="term" value="F:molybdate ion binding"/>
    <property type="evidence" value="ECO:0007669"/>
    <property type="project" value="TreeGrafter"/>
</dbReference>
<sequence length="229" mass="23402">MTATLKGISSMATRQVLNELARAWEQRSGQAVDVESVGGVDAAKRVAAGEAFDVVFLAADAIDKLAAGGSVVPGTRVDLVDSGVAIAVRAGAPRPDVSSEEALKRAVLAAPTVGYSTGPSGVALVKLFERWGIAQELQGRLVQAQPGIPVGALVARGDVALGFQQLSELIHLEGIDVIGPMPAAVQITTTFSGALCATSKNAEAVNAMLAFMASPDAEAAKRRNGMDPA</sequence>
<dbReference type="PANTHER" id="PTHR30632:SF11">
    <property type="entry name" value="BLR4797 PROTEIN"/>
    <property type="match status" value="1"/>
</dbReference>
<dbReference type="GO" id="GO:0015689">
    <property type="term" value="P:molybdate ion transport"/>
    <property type="evidence" value="ECO:0007669"/>
    <property type="project" value="TreeGrafter"/>
</dbReference>
<dbReference type="Pfam" id="PF13531">
    <property type="entry name" value="SBP_bac_11"/>
    <property type="match status" value="1"/>
</dbReference>
<dbReference type="Gene3D" id="3.40.190.10">
    <property type="entry name" value="Periplasmic binding protein-like II"/>
    <property type="match status" value="2"/>
</dbReference>
<dbReference type="InterPro" id="IPR050682">
    <property type="entry name" value="ModA/WtpA"/>
</dbReference>
<organism evidence="1 2">
    <name type="scientific">Ramlibacter cellulosilyticus</name>
    <dbReference type="NCBI Taxonomy" id="2764187"/>
    <lineage>
        <taxon>Bacteria</taxon>
        <taxon>Pseudomonadati</taxon>
        <taxon>Pseudomonadota</taxon>
        <taxon>Betaproteobacteria</taxon>
        <taxon>Burkholderiales</taxon>
        <taxon>Comamonadaceae</taxon>
        <taxon>Ramlibacter</taxon>
    </lineage>
</organism>
<protein>
    <submittedName>
        <fullName evidence="1">Substrate-binding domain-containing protein</fullName>
    </submittedName>
</protein>